<dbReference type="GO" id="GO:0010181">
    <property type="term" value="F:FMN binding"/>
    <property type="evidence" value="ECO:0007669"/>
    <property type="project" value="InterPro"/>
</dbReference>
<dbReference type="Proteomes" id="UP000322981">
    <property type="component" value="Unassembled WGS sequence"/>
</dbReference>
<evidence type="ECO:0000313" key="12">
    <source>
        <dbReference type="EMBL" id="KAA6182972.1"/>
    </source>
</evidence>
<gene>
    <name evidence="12" type="primary">nuoF</name>
    <name evidence="12" type="ORF">F2Q65_16745</name>
</gene>
<evidence type="ECO:0000256" key="7">
    <source>
        <dbReference type="ARBA" id="ARBA00023004"/>
    </source>
</evidence>
<evidence type="ECO:0000256" key="5">
    <source>
        <dbReference type="ARBA" id="ARBA00022485"/>
    </source>
</evidence>
<dbReference type="FunFam" id="3.40.50.11540:FF:000001">
    <property type="entry name" value="NADH dehydrogenase [ubiquinone] flavoprotein 1, mitochondrial"/>
    <property type="match status" value="1"/>
</dbReference>
<evidence type="ECO:0000256" key="6">
    <source>
        <dbReference type="ARBA" id="ARBA00022723"/>
    </source>
</evidence>
<dbReference type="InterPro" id="IPR036249">
    <property type="entry name" value="Thioredoxin-like_sf"/>
</dbReference>
<dbReference type="Gene3D" id="3.40.30.10">
    <property type="entry name" value="Glutaredoxin"/>
    <property type="match status" value="1"/>
</dbReference>
<dbReference type="InterPro" id="IPR037225">
    <property type="entry name" value="Nuo51_FMN-bd_sf"/>
</dbReference>
<dbReference type="PROSITE" id="PS00645">
    <property type="entry name" value="COMPLEX1_51K_2"/>
    <property type="match status" value="1"/>
</dbReference>
<dbReference type="FunFam" id="1.20.1440.230:FF:000001">
    <property type="entry name" value="Mitochondrial NADH dehydrogenase flavoprotein 1"/>
    <property type="match status" value="1"/>
</dbReference>
<dbReference type="InterPro" id="IPR037207">
    <property type="entry name" value="Nuop51_4Fe4S-bd_sf"/>
</dbReference>
<keyword evidence="7" id="KW-0408">Iron</keyword>
<evidence type="ECO:0000256" key="2">
    <source>
        <dbReference type="ARBA" id="ARBA00001966"/>
    </source>
</evidence>
<dbReference type="SUPFAM" id="SSF142984">
    <property type="entry name" value="Nqo1 middle domain-like"/>
    <property type="match status" value="1"/>
</dbReference>
<dbReference type="Gene3D" id="6.10.250.1450">
    <property type="match status" value="1"/>
</dbReference>
<evidence type="ECO:0000256" key="1">
    <source>
        <dbReference type="ARBA" id="ARBA00001917"/>
    </source>
</evidence>
<evidence type="ECO:0000256" key="9">
    <source>
        <dbReference type="ARBA" id="ARBA00031578"/>
    </source>
</evidence>
<dbReference type="PANTHER" id="PTHR43578:SF3">
    <property type="entry name" value="NADH-QUINONE OXIDOREDUCTASE SUBUNIT F"/>
    <property type="match status" value="1"/>
</dbReference>
<reference evidence="12 13" key="1">
    <citation type="submission" date="2019-09" db="EMBL/GenBank/DDBJ databases">
        <title>Whole-genome sequence of the purple sulfur bacterium Thiohalocapsa marina DSM 19078.</title>
        <authorList>
            <person name="Kyndt J.A."/>
            <person name="Meyer T.E."/>
        </authorList>
    </citation>
    <scope>NUCLEOTIDE SEQUENCE [LARGE SCALE GENOMIC DNA]</scope>
    <source>
        <strain evidence="12 13">DSM 19078</strain>
    </source>
</reference>
<keyword evidence="8" id="KW-0411">Iron-sulfur</keyword>
<dbReference type="GO" id="GO:0008137">
    <property type="term" value="F:NADH dehydrogenase (ubiquinone) activity"/>
    <property type="evidence" value="ECO:0007669"/>
    <property type="project" value="InterPro"/>
</dbReference>
<dbReference type="Pfam" id="PF01257">
    <property type="entry name" value="2Fe-2S_thioredx"/>
    <property type="match status" value="1"/>
</dbReference>
<organism evidence="12 13">
    <name type="scientific">Thiohalocapsa marina</name>
    <dbReference type="NCBI Taxonomy" id="424902"/>
    <lineage>
        <taxon>Bacteria</taxon>
        <taxon>Pseudomonadati</taxon>
        <taxon>Pseudomonadota</taxon>
        <taxon>Gammaproteobacteria</taxon>
        <taxon>Chromatiales</taxon>
        <taxon>Chromatiaceae</taxon>
        <taxon>Thiohalocapsa</taxon>
    </lineage>
</organism>
<dbReference type="SUPFAM" id="SSF52833">
    <property type="entry name" value="Thioredoxin-like"/>
    <property type="match status" value="1"/>
</dbReference>
<dbReference type="InterPro" id="IPR011538">
    <property type="entry name" value="Nuo51_FMN-bd"/>
</dbReference>
<dbReference type="GO" id="GO:0046872">
    <property type="term" value="F:metal ion binding"/>
    <property type="evidence" value="ECO:0007669"/>
    <property type="project" value="UniProtKB-KW"/>
</dbReference>
<feature type="domain" description="NADH-ubiquinone oxidoreductase 51kDa subunit iron-sulphur binding" evidence="11">
    <location>
        <begin position="454"/>
        <end position="499"/>
    </location>
</feature>
<evidence type="ECO:0000259" key="11">
    <source>
        <dbReference type="SMART" id="SM00928"/>
    </source>
</evidence>
<dbReference type="Pfam" id="PF01512">
    <property type="entry name" value="Complex1_51K"/>
    <property type="match status" value="1"/>
</dbReference>
<evidence type="ECO:0000256" key="3">
    <source>
        <dbReference type="ARBA" id="ARBA00007523"/>
    </source>
</evidence>
<keyword evidence="13" id="KW-1185">Reference proteome</keyword>
<keyword evidence="6" id="KW-0479">Metal-binding</keyword>
<accession>A0A5M8FQ36</accession>
<comment type="caution">
    <text evidence="12">The sequence shown here is derived from an EMBL/GenBank/DDBJ whole genome shotgun (WGS) entry which is preliminary data.</text>
</comment>
<dbReference type="PANTHER" id="PTHR43578">
    <property type="entry name" value="NADH-QUINONE OXIDOREDUCTASE SUBUNIT F"/>
    <property type="match status" value="1"/>
</dbReference>
<dbReference type="Gene3D" id="3.10.20.600">
    <property type="match status" value="1"/>
</dbReference>
<name>A0A5M8FQ36_9GAMM</name>
<dbReference type="NCBIfam" id="NF010120">
    <property type="entry name" value="PRK13596.1"/>
    <property type="match status" value="1"/>
</dbReference>
<evidence type="ECO:0000256" key="8">
    <source>
        <dbReference type="ARBA" id="ARBA00023014"/>
    </source>
</evidence>
<dbReference type="InterPro" id="IPR001949">
    <property type="entry name" value="NADH-UbQ_OxRdtase_51kDa_CS"/>
</dbReference>
<dbReference type="EMBL" id="VWXX01000038">
    <property type="protein sequence ID" value="KAA6182972.1"/>
    <property type="molecule type" value="Genomic_DNA"/>
</dbReference>
<dbReference type="OrthoDB" id="9805533at2"/>
<dbReference type="Pfam" id="PF10589">
    <property type="entry name" value="NADH_4Fe-4S"/>
    <property type="match status" value="1"/>
</dbReference>
<dbReference type="InterPro" id="IPR019575">
    <property type="entry name" value="Nuop51_4Fe4S-bd"/>
</dbReference>
<dbReference type="CDD" id="cd02980">
    <property type="entry name" value="TRX_Fd_family"/>
    <property type="match status" value="1"/>
</dbReference>
<keyword evidence="5" id="KW-0004">4Fe-4S</keyword>
<comment type="cofactor">
    <cofactor evidence="2">
        <name>[4Fe-4S] cluster</name>
        <dbReference type="ChEBI" id="CHEBI:49883"/>
    </cofactor>
</comment>
<dbReference type="SUPFAM" id="SSF142019">
    <property type="entry name" value="Nqo1 FMN-binding domain-like"/>
    <property type="match status" value="1"/>
</dbReference>
<dbReference type="SMART" id="SM00928">
    <property type="entry name" value="NADH_4Fe-4S"/>
    <property type="match status" value="1"/>
</dbReference>
<sequence>MNLDDLDDLADKYRQEAADAEVEVRVCMAASCQSSGAQPVYDALTAAGEATADAPGRKCRIKGVGCMGLCSAGPLVAVAGPEDGLNESVIYRDVTPDDAGEILTSAVDPKASPVARLHCPSDLPFFARQQRVVLEHSGIIDPNSFRGYVVVGGYSAMVRALTEMTPTDVIAEITTSGLRGRGGGGYPTGLKWSTVAKTPAEQKYVICNADEGDPGAFMDRAILESDPHRVLEGMAIAAYAIGANKGFVYVRAEYPLAVERLKTAIRKAKRSGFLGNHICDTEFNFDIEIRLGAGAFVCGEETALMASIEGGRGQPRPRPPYPAESGLWGHPTLINNVETFANIAPIIREGGDWFAAMGTERSKGTKVFALAGTIVNTGLIEVPMGTTLRDIIEVIGGGIPGGKAFKAVQTGGPSGGCVPEAHLDVAVDYDSLKTLGTMMGSGGMIVMDETASMVDVARYFMEFCMSESCGKCVPCRTGTWQMHSLLDRIARSRASRSDLTLLEELCEVVQATSLCGLGQTAPNPVLSTLRYFRDEYEQKLTTPSGH</sequence>
<evidence type="ECO:0000256" key="4">
    <source>
        <dbReference type="ARBA" id="ARBA00019901"/>
    </source>
</evidence>
<comment type="cofactor">
    <cofactor evidence="1">
        <name>FMN</name>
        <dbReference type="ChEBI" id="CHEBI:58210"/>
    </cofactor>
</comment>
<dbReference type="SUPFAM" id="SSF140490">
    <property type="entry name" value="Nqo1C-terminal domain-like"/>
    <property type="match status" value="1"/>
</dbReference>
<proteinExistence type="inferred from homology"/>
<comment type="similarity">
    <text evidence="3">Belongs to the complex I 51 kDa subunit family.</text>
</comment>
<dbReference type="AlphaFoldDB" id="A0A5M8FQ36"/>
<evidence type="ECO:0000313" key="13">
    <source>
        <dbReference type="Proteomes" id="UP000322981"/>
    </source>
</evidence>
<dbReference type="RefSeq" id="WP_150094553.1">
    <property type="nucleotide sequence ID" value="NZ_JBFUOH010000078.1"/>
</dbReference>
<dbReference type="Gene3D" id="1.20.1440.230">
    <property type="entry name" value="NADH-ubiquinone oxidoreductase 51kDa subunit, iron-sulphur binding domain"/>
    <property type="match status" value="1"/>
</dbReference>
<dbReference type="GO" id="GO:0051539">
    <property type="term" value="F:4 iron, 4 sulfur cluster binding"/>
    <property type="evidence" value="ECO:0007669"/>
    <property type="project" value="UniProtKB-KW"/>
</dbReference>
<evidence type="ECO:0000256" key="10">
    <source>
        <dbReference type="ARBA" id="ARBA00032787"/>
    </source>
</evidence>
<protein>
    <recommendedName>
        <fullName evidence="4">NADH-quinone oxidoreductase subunit F</fullName>
    </recommendedName>
    <alternativeName>
        <fullName evidence="9">NADH dehydrogenase I subunit F</fullName>
    </alternativeName>
    <alternativeName>
        <fullName evidence="10">NDH-1 subunit F</fullName>
    </alternativeName>
</protein>
<dbReference type="Gene3D" id="3.40.50.11540">
    <property type="entry name" value="NADH-ubiquinone oxidoreductase 51kDa subunit"/>
    <property type="match status" value="1"/>
</dbReference>